<dbReference type="Gene3D" id="3.20.20.140">
    <property type="entry name" value="Metal-dependent hydrolases"/>
    <property type="match status" value="1"/>
</dbReference>
<evidence type="ECO:0000313" key="2">
    <source>
        <dbReference type="Proteomes" id="UP000236743"/>
    </source>
</evidence>
<dbReference type="PANTHER" id="PTHR10443:SF12">
    <property type="entry name" value="DIPEPTIDASE"/>
    <property type="match status" value="1"/>
</dbReference>
<sequence>MLIDGLQCGHFTRDVFTELRQANVAAVTVTCGFWEGTVESLDSLARWRDLVAANSDLVAIATTAADIEAAAAAGRTAIVLGFQNANLFEGRIRFVELFAELGVRVIQLTYNNQNELAGSCYEETDSGLARFGREVIREMNRAGMLVDLSHVGNRSTLDAIDCSDKPVAVTHANPDSLFTHKRNKTDDVLKALAGKGGVLGCATYRNITGDHYSSSLQSWCEMVARTVDLMGIDHVAIGTDRSHNFTKPDYDWMRMGRWTRGVDYGAASAASPGKAPPPSWFTQVHHLGLLPDGLRGVGFKPNEVEKITSGNWLRLYGEVFADGRPAQAATPGFVQSDPVLALS</sequence>
<organism evidence="1 2">
    <name type="scientific">Bosea lathyri</name>
    <dbReference type="NCBI Taxonomy" id="1036778"/>
    <lineage>
        <taxon>Bacteria</taxon>
        <taxon>Pseudomonadati</taxon>
        <taxon>Pseudomonadota</taxon>
        <taxon>Alphaproteobacteria</taxon>
        <taxon>Hyphomicrobiales</taxon>
        <taxon>Boseaceae</taxon>
        <taxon>Bosea</taxon>
    </lineage>
</organism>
<gene>
    <name evidence="1" type="ORF">SAMN04488115_11229</name>
</gene>
<dbReference type="GO" id="GO:0006508">
    <property type="term" value="P:proteolysis"/>
    <property type="evidence" value="ECO:0007669"/>
    <property type="project" value="InterPro"/>
</dbReference>
<accession>A0A1H6CTF4</accession>
<dbReference type="Pfam" id="PF01244">
    <property type="entry name" value="Peptidase_M19"/>
    <property type="match status" value="1"/>
</dbReference>
<dbReference type="PROSITE" id="PS51365">
    <property type="entry name" value="RENAL_DIPEPTIDASE_2"/>
    <property type="match status" value="1"/>
</dbReference>
<dbReference type="OrthoDB" id="9804920at2"/>
<dbReference type="EMBL" id="FNUY01000012">
    <property type="protein sequence ID" value="SEG75696.1"/>
    <property type="molecule type" value="Genomic_DNA"/>
</dbReference>
<dbReference type="Proteomes" id="UP000236743">
    <property type="component" value="Unassembled WGS sequence"/>
</dbReference>
<proteinExistence type="predicted"/>
<dbReference type="InterPro" id="IPR032466">
    <property type="entry name" value="Metal_Hydrolase"/>
</dbReference>
<dbReference type="PANTHER" id="PTHR10443">
    <property type="entry name" value="MICROSOMAL DIPEPTIDASE"/>
    <property type="match status" value="1"/>
</dbReference>
<dbReference type="GO" id="GO:0070573">
    <property type="term" value="F:metallodipeptidase activity"/>
    <property type="evidence" value="ECO:0007669"/>
    <property type="project" value="InterPro"/>
</dbReference>
<dbReference type="SUPFAM" id="SSF51556">
    <property type="entry name" value="Metallo-dependent hydrolases"/>
    <property type="match status" value="1"/>
</dbReference>
<dbReference type="InterPro" id="IPR008257">
    <property type="entry name" value="Pept_M19"/>
</dbReference>
<dbReference type="AlphaFoldDB" id="A0A1H6CTF4"/>
<evidence type="ECO:0000313" key="1">
    <source>
        <dbReference type="EMBL" id="SEG75696.1"/>
    </source>
</evidence>
<reference evidence="1 2" key="1">
    <citation type="submission" date="2016-10" db="EMBL/GenBank/DDBJ databases">
        <authorList>
            <person name="de Groot N.N."/>
        </authorList>
    </citation>
    <scope>NUCLEOTIDE SEQUENCE [LARGE SCALE GENOMIC DNA]</scope>
    <source>
        <strain evidence="1 2">DSM 26656</strain>
    </source>
</reference>
<dbReference type="RefSeq" id="WP_103874907.1">
    <property type="nucleotide sequence ID" value="NZ_FNUY01000012.1"/>
</dbReference>
<keyword evidence="2" id="KW-1185">Reference proteome</keyword>
<name>A0A1H6CTF4_9HYPH</name>
<protein>
    <submittedName>
        <fullName evidence="1">Zn-dependent dipeptidase, dipeptidase homolog</fullName>
    </submittedName>
</protein>